<feature type="region of interest" description="Disordered" evidence="1">
    <location>
        <begin position="42"/>
        <end position="61"/>
    </location>
</feature>
<keyword evidence="3" id="KW-1185">Reference proteome</keyword>
<accession>A0A4C1Y2F8</accession>
<sequence length="94" mass="10850">MQRKLWSDVWMPKSRNEMFCSMLPLFWRDLQQLLPLVFNSETRSDAEPLPGPSKRLRTGSSNLENHRGLCLLGIPRKNAPLDSTSWVVGKRVNI</sequence>
<evidence type="ECO:0000313" key="2">
    <source>
        <dbReference type="EMBL" id="GBP69700.1"/>
    </source>
</evidence>
<evidence type="ECO:0000313" key="3">
    <source>
        <dbReference type="Proteomes" id="UP000299102"/>
    </source>
</evidence>
<organism evidence="2 3">
    <name type="scientific">Eumeta variegata</name>
    <name type="common">Bagworm moth</name>
    <name type="synonym">Eumeta japonica</name>
    <dbReference type="NCBI Taxonomy" id="151549"/>
    <lineage>
        <taxon>Eukaryota</taxon>
        <taxon>Metazoa</taxon>
        <taxon>Ecdysozoa</taxon>
        <taxon>Arthropoda</taxon>
        <taxon>Hexapoda</taxon>
        <taxon>Insecta</taxon>
        <taxon>Pterygota</taxon>
        <taxon>Neoptera</taxon>
        <taxon>Endopterygota</taxon>
        <taxon>Lepidoptera</taxon>
        <taxon>Glossata</taxon>
        <taxon>Ditrysia</taxon>
        <taxon>Tineoidea</taxon>
        <taxon>Psychidae</taxon>
        <taxon>Oiketicinae</taxon>
        <taxon>Eumeta</taxon>
    </lineage>
</organism>
<reference evidence="2 3" key="1">
    <citation type="journal article" date="2019" name="Commun. Biol.">
        <title>The bagworm genome reveals a unique fibroin gene that provides high tensile strength.</title>
        <authorList>
            <person name="Kono N."/>
            <person name="Nakamura H."/>
            <person name="Ohtoshi R."/>
            <person name="Tomita M."/>
            <person name="Numata K."/>
            <person name="Arakawa K."/>
        </authorList>
    </citation>
    <scope>NUCLEOTIDE SEQUENCE [LARGE SCALE GENOMIC DNA]</scope>
</reference>
<gene>
    <name evidence="2" type="ORF">EVAR_49787_1</name>
</gene>
<protein>
    <submittedName>
        <fullName evidence="2">Uncharacterized protein</fullName>
    </submittedName>
</protein>
<dbReference type="EMBL" id="BGZK01001049">
    <property type="protein sequence ID" value="GBP69700.1"/>
    <property type="molecule type" value="Genomic_DNA"/>
</dbReference>
<dbReference type="OrthoDB" id="10598012at2759"/>
<evidence type="ECO:0000256" key="1">
    <source>
        <dbReference type="SAM" id="MobiDB-lite"/>
    </source>
</evidence>
<dbReference type="Proteomes" id="UP000299102">
    <property type="component" value="Unassembled WGS sequence"/>
</dbReference>
<proteinExistence type="predicted"/>
<comment type="caution">
    <text evidence="2">The sequence shown here is derived from an EMBL/GenBank/DDBJ whole genome shotgun (WGS) entry which is preliminary data.</text>
</comment>
<name>A0A4C1Y2F8_EUMVA</name>
<dbReference type="AlphaFoldDB" id="A0A4C1Y2F8"/>